<dbReference type="Proteomes" id="UP000823641">
    <property type="component" value="Unassembled WGS sequence"/>
</dbReference>
<evidence type="ECO:0000313" key="2">
    <source>
        <dbReference type="Proteomes" id="UP000823641"/>
    </source>
</evidence>
<evidence type="ECO:0000313" key="1">
    <source>
        <dbReference type="EMBL" id="MBO8460128.1"/>
    </source>
</evidence>
<name>A0A9D9N4Q5_9BACT</name>
<proteinExistence type="predicted"/>
<accession>A0A9D9N4Q5</accession>
<dbReference type="AlphaFoldDB" id="A0A9D9N4Q5"/>
<sequence length="75" mass="8842">MDLRKLRKKLLAGESIYLLDDFEETAIRLIYEDGFTKAFIKHKRRNEISVPQSNETVCEIILSGKEITKSEYNEY</sequence>
<comment type="caution">
    <text evidence="1">The sequence shown here is derived from an EMBL/GenBank/DDBJ whole genome shotgun (WGS) entry which is preliminary data.</text>
</comment>
<protein>
    <submittedName>
        <fullName evidence="1">Uncharacterized protein</fullName>
    </submittedName>
</protein>
<dbReference type="EMBL" id="JADIMG010000072">
    <property type="protein sequence ID" value="MBO8460128.1"/>
    <property type="molecule type" value="Genomic_DNA"/>
</dbReference>
<reference evidence="1" key="1">
    <citation type="submission" date="2020-10" db="EMBL/GenBank/DDBJ databases">
        <authorList>
            <person name="Gilroy R."/>
        </authorList>
    </citation>
    <scope>NUCLEOTIDE SEQUENCE</scope>
    <source>
        <strain evidence="1">G3-3990</strain>
    </source>
</reference>
<reference evidence="1" key="2">
    <citation type="journal article" date="2021" name="PeerJ">
        <title>Extensive microbial diversity within the chicken gut microbiome revealed by metagenomics and culture.</title>
        <authorList>
            <person name="Gilroy R."/>
            <person name="Ravi A."/>
            <person name="Getino M."/>
            <person name="Pursley I."/>
            <person name="Horton D.L."/>
            <person name="Alikhan N.F."/>
            <person name="Baker D."/>
            <person name="Gharbi K."/>
            <person name="Hall N."/>
            <person name="Watson M."/>
            <person name="Adriaenssens E.M."/>
            <person name="Foster-Nyarko E."/>
            <person name="Jarju S."/>
            <person name="Secka A."/>
            <person name="Antonio M."/>
            <person name="Oren A."/>
            <person name="Chaudhuri R.R."/>
            <person name="La Ragione R."/>
            <person name="Hildebrand F."/>
            <person name="Pallen M.J."/>
        </authorList>
    </citation>
    <scope>NUCLEOTIDE SEQUENCE</scope>
    <source>
        <strain evidence="1">G3-3990</strain>
    </source>
</reference>
<gene>
    <name evidence="1" type="ORF">IAA73_07345</name>
</gene>
<organism evidence="1 2">
    <name type="scientific">Candidatus Gallipaludibacter merdavium</name>
    <dbReference type="NCBI Taxonomy" id="2840839"/>
    <lineage>
        <taxon>Bacteria</taxon>
        <taxon>Pseudomonadati</taxon>
        <taxon>Bacteroidota</taxon>
        <taxon>Bacteroidia</taxon>
        <taxon>Bacteroidales</taxon>
        <taxon>Candidatus Gallipaludibacter</taxon>
    </lineage>
</organism>